<evidence type="ECO:0000313" key="2">
    <source>
        <dbReference type="Proteomes" id="UP001606300"/>
    </source>
</evidence>
<reference evidence="1 2" key="1">
    <citation type="submission" date="2024-09" db="EMBL/GenBank/DDBJ databases">
        <title>Novel species of the genus Pelomonas and Roseateles isolated from streams.</title>
        <authorList>
            <person name="Lu H."/>
        </authorList>
    </citation>
    <scope>NUCLEOTIDE SEQUENCE [LARGE SCALE GENOMIC DNA]</scope>
    <source>
        <strain evidence="1 2">DC23W</strain>
    </source>
</reference>
<dbReference type="EMBL" id="JBIGHY010000006">
    <property type="protein sequence ID" value="MFG6415625.1"/>
    <property type="molecule type" value="Genomic_DNA"/>
</dbReference>
<dbReference type="Proteomes" id="UP001606300">
    <property type="component" value="Unassembled WGS sequence"/>
</dbReference>
<comment type="caution">
    <text evidence="1">The sequence shown here is derived from an EMBL/GenBank/DDBJ whole genome shotgun (WGS) entry which is preliminary data.</text>
</comment>
<organism evidence="1 2">
    <name type="scientific">Pelomonas dachongensis</name>
    <dbReference type="NCBI Taxonomy" id="3299029"/>
    <lineage>
        <taxon>Bacteria</taxon>
        <taxon>Pseudomonadati</taxon>
        <taxon>Pseudomonadota</taxon>
        <taxon>Betaproteobacteria</taxon>
        <taxon>Burkholderiales</taxon>
        <taxon>Sphaerotilaceae</taxon>
        <taxon>Roseateles</taxon>
    </lineage>
</organism>
<dbReference type="RefSeq" id="WP_394471696.1">
    <property type="nucleotide sequence ID" value="NZ_JBIGHY010000006.1"/>
</dbReference>
<evidence type="ECO:0000313" key="1">
    <source>
        <dbReference type="EMBL" id="MFG6415625.1"/>
    </source>
</evidence>
<keyword evidence="2" id="KW-1185">Reference proteome</keyword>
<proteinExistence type="predicted"/>
<protein>
    <submittedName>
        <fullName evidence="1">Uncharacterized protein</fullName>
    </submittedName>
</protein>
<gene>
    <name evidence="1" type="ORF">ACG02S_17165</name>
</gene>
<sequence>MPAQTLERVERICEAIVQVTPQVVEAAERYPAFYETGKRMLHTWSDGMNSLRLQKTWSLPRGDTVPKPIFGTVGDS</sequence>
<accession>A0ABW7ETP8</accession>
<name>A0ABW7ETP8_9BURK</name>